<proteinExistence type="predicted"/>
<feature type="chain" id="PRO_5015493795" description="Rap1a immunity protein domain-containing protein" evidence="1">
    <location>
        <begin position="21"/>
        <end position="139"/>
    </location>
</feature>
<dbReference type="Pfam" id="PF18602">
    <property type="entry name" value="Rap1a"/>
    <property type="match status" value="1"/>
</dbReference>
<evidence type="ECO:0000313" key="3">
    <source>
        <dbReference type="EMBL" id="PUX19005.1"/>
    </source>
</evidence>
<dbReference type="EMBL" id="MSAG01000031">
    <property type="protein sequence ID" value="PUX19005.1"/>
    <property type="molecule type" value="Genomic_DNA"/>
</dbReference>
<gene>
    <name evidence="3" type="ORF">BS411_18295</name>
</gene>
<dbReference type="RefSeq" id="WP_075199359.1">
    <property type="nucleotide sequence ID" value="NZ_CP187984.1"/>
</dbReference>
<accession>A0A2T7B1E5</accession>
<reference evidence="3" key="1">
    <citation type="submission" date="2016-12" db="EMBL/GenBank/DDBJ databases">
        <title>Analysis of the Molecular Diversity Among Cronobacter Species Isolated from Filth Flies Using a Pan Genomic DNA Microarray.</title>
        <authorList>
            <person name="Pava-Ripoll M."/>
            <person name="Tall B."/>
            <person name="Farber J."/>
            <person name="Fanning S."/>
            <person name="Lehner A."/>
            <person name="Stephan R."/>
            <person name="Pagotto F."/>
            <person name="Iverson C."/>
            <person name="Ziobro G."/>
            <person name="Miller A."/>
            <person name="Pearson R."/>
            <person name="Yan Q."/>
            <person name="Kim M."/>
            <person name="Jeong S."/>
            <person name="Park J."/>
            <person name="Jun S."/>
            <person name="Choi H."/>
            <person name="Chung T."/>
            <person name="Yoo Y."/>
            <person name="Park E."/>
            <person name="Hwang S."/>
            <person name="Lee B."/>
            <person name="Sathyamoorthy V."/>
            <person name="Carter L."/>
            <person name="Mammel M."/>
            <person name="Jackson S."/>
            <person name="Kothary M."/>
            <person name="Patel I."/>
            <person name="Grim C."/>
            <person name="Gopinath G."/>
            <person name="Gangiredla J."/>
            <person name="Chase H."/>
        </authorList>
    </citation>
    <scope>NUCLEOTIDE SEQUENCE [LARGE SCALE GENOMIC DNA]</scope>
    <source>
        <strain evidence="3">MOD1-Sh41s</strain>
    </source>
</reference>
<organism evidence="3">
    <name type="scientific">Cronobacter turicensis</name>
    <dbReference type="NCBI Taxonomy" id="413502"/>
    <lineage>
        <taxon>Bacteria</taxon>
        <taxon>Pseudomonadati</taxon>
        <taxon>Pseudomonadota</taxon>
        <taxon>Gammaproteobacteria</taxon>
        <taxon>Enterobacterales</taxon>
        <taxon>Enterobacteriaceae</taxon>
        <taxon>Cronobacter</taxon>
    </lineage>
</organism>
<comment type="caution">
    <text evidence="3">The sequence shown here is derived from an EMBL/GenBank/DDBJ whole genome shotgun (WGS) entry which is preliminary data.</text>
</comment>
<evidence type="ECO:0000259" key="2">
    <source>
        <dbReference type="Pfam" id="PF18602"/>
    </source>
</evidence>
<sequence length="139" mass="15490">MKIHLALASALLALSAVSVASTTVYEYPRAEDLPEDSTSVFPRDPALLTAQDSRLTAARFFNAWSNRQNERERIKADMYFVGVMDATEGIVWCPDRPLKPGSLRSIAYDYFSKSSPERLKNAQAKTLIIEALKGIYACK</sequence>
<dbReference type="AlphaFoldDB" id="A0A2T7B1E5"/>
<keyword evidence="1" id="KW-0732">Signal</keyword>
<dbReference type="OrthoDB" id="6614694at2"/>
<protein>
    <recommendedName>
        <fullName evidence="2">Rap1a immunity protein domain-containing protein</fullName>
    </recommendedName>
</protein>
<feature type="domain" description="Rap1a immunity protein" evidence="2">
    <location>
        <begin position="63"/>
        <end position="138"/>
    </location>
</feature>
<evidence type="ECO:0000256" key="1">
    <source>
        <dbReference type="SAM" id="SignalP"/>
    </source>
</evidence>
<name>A0A2T7B1E5_9ENTR</name>
<feature type="signal peptide" evidence="1">
    <location>
        <begin position="1"/>
        <end position="20"/>
    </location>
</feature>
<dbReference type="Gene3D" id="1.10.890.40">
    <property type="match status" value="1"/>
</dbReference>
<dbReference type="InterPro" id="IPR041238">
    <property type="entry name" value="Rap1a"/>
</dbReference>